<keyword evidence="2" id="KW-1185">Reference proteome</keyword>
<comment type="caution">
    <text evidence="1">The sequence shown here is derived from an EMBL/GenBank/DDBJ whole genome shotgun (WGS) entry which is preliminary data.</text>
</comment>
<evidence type="ECO:0000313" key="2">
    <source>
        <dbReference type="Proteomes" id="UP000789525"/>
    </source>
</evidence>
<proteinExistence type="predicted"/>
<feature type="non-terminal residue" evidence="1">
    <location>
        <position position="194"/>
    </location>
</feature>
<dbReference type="EMBL" id="CAJVPT010031472">
    <property type="protein sequence ID" value="CAG8697824.1"/>
    <property type="molecule type" value="Genomic_DNA"/>
</dbReference>
<dbReference type="Proteomes" id="UP000789525">
    <property type="component" value="Unassembled WGS sequence"/>
</dbReference>
<reference evidence="1" key="1">
    <citation type="submission" date="2021-06" db="EMBL/GenBank/DDBJ databases">
        <authorList>
            <person name="Kallberg Y."/>
            <person name="Tangrot J."/>
            <person name="Rosling A."/>
        </authorList>
    </citation>
    <scope>NUCLEOTIDE SEQUENCE</scope>
    <source>
        <strain evidence="1">CL356</strain>
    </source>
</reference>
<name>A0ACA9P8U2_9GLOM</name>
<accession>A0ACA9P8U2</accession>
<sequence>MSIAELGNYAEGLVKNLKDAKARDHARNRFQKLGFSNDQTYSLIPIQTSGRRVTGRDPVKKLALYIKENEDNLEAEEINELAYNLAKTGPTVIAQSSLLKLLRKKLLQLNAKYLTLEATYVSAITHASNKEQGRRQELREDEGFDCPEFFILEKVQRRLQKCDTANPPHNAKFNRFNGNAMYEASRCEKSSYRA</sequence>
<protein>
    <submittedName>
        <fullName evidence="1">6249_t:CDS:1</fullName>
    </submittedName>
</protein>
<organism evidence="1 2">
    <name type="scientific">Acaulospora colombiana</name>
    <dbReference type="NCBI Taxonomy" id="27376"/>
    <lineage>
        <taxon>Eukaryota</taxon>
        <taxon>Fungi</taxon>
        <taxon>Fungi incertae sedis</taxon>
        <taxon>Mucoromycota</taxon>
        <taxon>Glomeromycotina</taxon>
        <taxon>Glomeromycetes</taxon>
        <taxon>Diversisporales</taxon>
        <taxon>Acaulosporaceae</taxon>
        <taxon>Acaulospora</taxon>
    </lineage>
</organism>
<gene>
    <name evidence="1" type="ORF">ACOLOM_LOCUS10101</name>
</gene>
<evidence type="ECO:0000313" key="1">
    <source>
        <dbReference type="EMBL" id="CAG8697824.1"/>
    </source>
</evidence>